<dbReference type="Proteomes" id="UP001259832">
    <property type="component" value="Unassembled WGS sequence"/>
</dbReference>
<reference evidence="1" key="1">
    <citation type="submission" date="2023-08" db="EMBL/GenBank/DDBJ databases">
        <title>Reference Genome Resource for the Citrus Pathogen Phytophthora citrophthora.</title>
        <authorList>
            <person name="Moller H."/>
            <person name="Coetzee B."/>
            <person name="Rose L.J."/>
            <person name="Van Niekerk J.M."/>
        </authorList>
    </citation>
    <scope>NUCLEOTIDE SEQUENCE</scope>
    <source>
        <strain evidence="1">STE-U-9442</strain>
    </source>
</reference>
<accession>A0AAD9GQ84</accession>
<gene>
    <name evidence="1" type="ORF">P3T76_005434</name>
</gene>
<protein>
    <recommendedName>
        <fullName evidence="3">Crinkler (CRN) family protein</fullName>
    </recommendedName>
</protein>
<dbReference type="AlphaFoldDB" id="A0AAD9GQ84"/>
<proteinExistence type="predicted"/>
<evidence type="ECO:0000313" key="1">
    <source>
        <dbReference type="EMBL" id="KAK1942797.1"/>
    </source>
</evidence>
<sequence length="566" mass="64572">MVIIEDVLEDMPKPRSRQIHLLVVCPETIVYSWRPSKPLVGSAGASWEFQNPLDVKDVSKAIQTHYNAWKKGISSKTMHPLFTCISGPGTGKSRMLDKFPAFIKGLVFPEEKKDANMLKLLQDAYTFKITFDKVVTIPADFEVPGDAIGTRMLYQLQDSLDWETFCRDKSRHCVSSQAIAKLSEVIETDQREMCVILCVDNMQNLQYESRTKTPGFYYGLGVLGGLVNASKCWFIAICSGNSIQSIRHLPDCQYPLIQKQVEGMRKAFLAVMARRRVDEYSRFGELSLDEVISTGLVRLDLEEYYLTCPNVLYLLLGFNGKPSNRDLWDIQNREEMKPWQSWELLNCKVRELKVMAWVENDTVRWDKIHGGARVGFVSDRDVLQRPLTYTVSKTQMDTRFSGFIPPGDTCSCGSEVPGRCVIYQPAAEDPSSTAFTCVEDVNRVFFHEVHQCKVVEGKVSLQTLKEEKAKVVGPDDIFVFYCTGEVEDKLSWFENYVVVDRTCWEKYYGPFAARAWFASTVHPSKLSVGPEWIEKKRPISSFEDDKEETKITTETLKKLKLNVDEA</sequence>
<dbReference type="EMBL" id="JASMQC010000008">
    <property type="protein sequence ID" value="KAK1942797.1"/>
    <property type="molecule type" value="Genomic_DNA"/>
</dbReference>
<name>A0AAD9GQ84_9STRA</name>
<evidence type="ECO:0000313" key="2">
    <source>
        <dbReference type="Proteomes" id="UP001259832"/>
    </source>
</evidence>
<organism evidence="1 2">
    <name type="scientific">Phytophthora citrophthora</name>
    <dbReference type="NCBI Taxonomy" id="4793"/>
    <lineage>
        <taxon>Eukaryota</taxon>
        <taxon>Sar</taxon>
        <taxon>Stramenopiles</taxon>
        <taxon>Oomycota</taxon>
        <taxon>Peronosporomycetes</taxon>
        <taxon>Peronosporales</taxon>
        <taxon>Peronosporaceae</taxon>
        <taxon>Phytophthora</taxon>
    </lineage>
</organism>
<evidence type="ECO:0008006" key="3">
    <source>
        <dbReference type="Google" id="ProtNLM"/>
    </source>
</evidence>
<keyword evidence="2" id="KW-1185">Reference proteome</keyword>
<comment type="caution">
    <text evidence="1">The sequence shown here is derived from an EMBL/GenBank/DDBJ whole genome shotgun (WGS) entry which is preliminary data.</text>
</comment>